<dbReference type="Pfam" id="PF00622">
    <property type="entry name" value="SPRY"/>
    <property type="match status" value="1"/>
</dbReference>
<dbReference type="InterPro" id="IPR003877">
    <property type="entry name" value="SPRY_dom"/>
</dbReference>
<dbReference type="SMART" id="SM00449">
    <property type="entry name" value="SPRY"/>
    <property type="match status" value="1"/>
</dbReference>
<accession>A0A9N8VR95</accession>
<protein>
    <submittedName>
        <fullName evidence="3">6724_t:CDS:1</fullName>
    </submittedName>
</protein>
<dbReference type="InterPro" id="IPR043136">
    <property type="entry name" value="B30.2/SPRY_sf"/>
</dbReference>
<dbReference type="PANTHER" id="PTHR12864">
    <property type="entry name" value="RAN BINDING PROTEIN 9-RELATED"/>
    <property type="match status" value="1"/>
</dbReference>
<dbReference type="InterPro" id="IPR013320">
    <property type="entry name" value="ConA-like_dom_sf"/>
</dbReference>
<dbReference type="AlphaFoldDB" id="A0A9N8VR95"/>
<dbReference type="OrthoDB" id="258495at2759"/>
<dbReference type="PROSITE" id="PS50188">
    <property type="entry name" value="B302_SPRY"/>
    <property type="match status" value="1"/>
</dbReference>
<evidence type="ECO:0000256" key="1">
    <source>
        <dbReference type="SAM" id="MobiDB-lite"/>
    </source>
</evidence>
<evidence type="ECO:0000259" key="2">
    <source>
        <dbReference type="PROSITE" id="PS50188"/>
    </source>
</evidence>
<name>A0A9N8VR95_9GLOM</name>
<sequence length="349" mass="38164">MTEVLVRSSGADTGGASTGEDFPTTTYTNYNTGDEGDGGSDKFSIWELTDLFIVIGFPVLRVQLLRIVVGLQRHAPYLDLESGNMPPLYGTQPPAPEPVHLYGKKHEATTESFKAGNQEVISGRGGASTYQIVPESSVSERQLAVVSDNGRIVQFNESIGTMVLQVLACVTCYQQTPASSGTGEKDPLPLLVDDLTPDESNELHYFEITVLSNPKPEDTTIAIGLATKPYPPFRLPGWNLYSVGYHSDDGRKFNDAYGGRDYGPEWGEVGDTVGCGYYPNTGFVFFTKNGENIGTAFTGMRYLWYPTVGAHGHVKINFGDDGPFKYCEARGFVPSGRERSSEDMKECWL</sequence>
<organism evidence="3 4">
    <name type="scientific">Paraglomus occultum</name>
    <dbReference type="NCBI Taxonomy" id="144539"/>
    <lineage>
        <taxon>Eukaryota</taxon>
        <taxon>Fungi</taxon>
        <taxon>Fungi incertae sedis</taxon>
        <taxon>Mucoromycota</taxon>
        <taxon>Glomeromycotina</taxon>
        <taxon>Glomeromycetes</taxon>
        <taxon>Paraglomerales</taxon>
        <taxon>Paraglomeraceae</taxon>
        <taxon>Paraglomus</taxon>
    </lineage>
</organism>
<gene>
    <name evidence="3" type="ORF">POCULU_LOCUS591</name>
</gene>
<reference evidence="3" key="1">
    <citation type="submission" date="2021-06" db="EMBL/GenBank/DDBJ databases">
        <authorList>
            <person name="Kallberg Y."/>
            <person name="Tangrot J."/>
            <person name="Rosling A."/>
        </authorList>
    </citation>
    <scope>NUCLEOTIDE SEQUENCE</scope>
    <source>
        <strain evidence="3">IA702</strain>
    </source>
</reference>
<dbReference type="Proteomes" id="UP000789572">
    <property type="component" value="Unassembled WGS sequence"/>
</dbReference>
<dbReference type="InterPro" id="IPR050618">
    <property type="entry name" value="Ubq-SigPath_Reg"/>
</dbReference>
<proteinExistence type="predicted"/>
<dbReference type="Gene3D" id="2.60.120.920">
    <property type="match status" value="1"/>
</dbReference>
<feature type="domain" description="B30.2/SPRY" evidence="2">
    <location>
        <begin position="112"/>
        <end position="323"/>
    </location>
</feature>
<keyword evidence="4" id="KW-1185">Reference proteome</keyword>
<evidence type="ECO:0000313" key="3">
    <source>
        <dbReference type="EMBL" id="CAG8461608.1"/>
    </source>
</evidence>
<feature type="region of interest" description="Disordered" evidence="1">
    <location>
        <begin position="1"/>
        <end position="34"/>
    </location>
</feature>
<dbReference type="InterPro" id="IPR001870">
    <property type="entry name" value="B30.2/SPRY"/>
</dbReference>
<comment type="caution">
    <text evidence="3">The sequence shown here is derived from an EMBL/GenBank/DDBJ whole genome shotgun (WGS) entry which is preliminary data.</text>
</comment>
<dbReference type="EMBL" id="CAJVPJ010000032">
    <property type="protein sequence ID" value="CAG8461608.1"/>
    <property type="molecule type" value="Genomic_DNA"/>
</dbReference>
<evidence type="ECO:0000313" key="4">
    <source>
        <dbReference type="Proteomes" id="UP000789572"/>
    </source>
</evidence>
<dbReference type="SUPFAM" id="SSF49899">
    <property type="entry name" value="Concanavalin A-like lectins/glucanases"/>
    <property type="match status" value="1"/>
</dbReference>
<feature type="compositionally biased region" description="Polar residues" evidence="1">
    <location>
        <begin position="23"/>
        <end position="32"/>
    </location>
</feature>